<reference evidence="6 7" key="1">
    <citation type="submission" date="2018-04" db="EMBL/GenBank/DDBJ databases">
        <title>Novel species isolated from glacier.</title>
        <authorList>
            <person name="Liu Q."/>
            <person name="Xin Y.-H."/>
        </authorList>
    </citation>
    <scope>NUCLEOTIDE SEQUENCE [LARGE SCALE GENOMIC DNA]</scope>
    <source>
        <strain evidence="6 7">GT1R17</strain>
    </source>
</reference>
<dbReference type="PRINTS" id="PR00455">
    <property type="entry name" value="HTHTETR"/>
</dbReference>
<dbReference type="SUPFAM" id="SSF46689">
    <property type="entry name" value="Homeodomain-like"/>
    <property type="match status" value="1"/>
</dbReference>
<keyword evidence="7" id="KW-1185">Reference proteome</keyword>
<dbReference type="InterPro" id="IPR050109">
    <property type="entry name" value="HTH-type_TetR-like_transc_reg"/>
</dbReference>
<organism evidence="6 7">
    <name type="scientific">Stenotrophobium rhamnosiphilum</name>
    <dbReference type="NCBI Taxonomy" id="2029166"/>
    <lineage>
        <taxon>Bacteria</taxon>
        <taxon>Pseudomonadati</taxon>
        <taxon>Pseudomonadota</taxon>
        <taxon>Gammaproteobacteria</taxon>
        <taxon>Nevskiales</taxon>
        <taxon>Nevskiaceae</taxon>
        <taxon>Stenotrophobium</taxon>
    </lineage>
</organism>
<dbReference type="Proteomes" id="UP000244248">
    <property type="component" value="Unassembled WGS sequence"/>
</dbReference>
<dbReference type="InterPro" id="IPR001647">
    <property type="entry name" value="HTH_TetR"/>
</dbReference>
<evidence type="ECO:0000256" key="3">
    <source>
        <dbReference type="ARBA" id="ARBA00023163"/>
    </source>
</evidence>
<evidence type="ECO:0000259" key="5">
    <source>
        <dbReference type="PROSITE" id="PS50977"/>
    </source>
</evidence>
<dbReference type="Pfam" id="PF00440">
    <property type="entry name" value="TetR_N"/>
    <property type="match status" value="1"/>
</dbReference>
<dbReference type="EMBL" id="QANS01000007">
    <property type="protein sequence ID" value="PTU30074.1"/>
    <property type="molecule type" value="Genomic_DNA"/>
</dbReference>
<dbReference type="GO" id="GO:0000976">
    <property type="term" value="F:transcription cis-regulatory region binding"/>
    <property type="evidence" value="ECO:0007669"/>
    <property type="project" value="TreeGrafter"/>
</dbReference>
<protein>
    <recommendedName>
        <fullName evidence="5">HTH tetR-type domain-containing protein</fullName>
    </recommendedName>
</protein>
<feature type="DNA-binding region" description="H-T-H motif" evidence="4">
    <location>
        <begin position="62"/>
        <end position="81"/>
    </location>
</feature>
<keyword evidence="1" id="KW-0805">Transcription regulation</keyword>
<evidence type="ECO:0000313" key="7">
    <source>
        <dbReference type="Proteomes" id="UP000244248"/>
    </source>
</evidence>
<evidence type="ECO:0000256" key="4">
    <source>
        <dbReference type="PROSITE-ProRule" id="PRU00335"/>
    </source>
</evidence>
<dbReference type="GO" id="GO:0003700">
    <property type="term" value="F:DNA-binding transcription factor activity"/>
    <property type="evidence" value="ECO:0007669"/>
    <property type="project" value="TreeGrafter"/>
</dbReference>
<dbReference type="InterPro" id="IPR009057">
    <property type="entry name" value="Homeodomain-like_sf"/>
</dbReference>
<dbReference type="Gene3D" id="1.10.357.10">
    <property type="entry name" value="Tetracycline Repressor, domain 2"/>
    <property type="match status" value="1"/>
</dbReference>
<dbReference type="AlphaFoldDB" id="A0A2T5MBX4"/>
<gene>
    <name evidence="6" type="ORF">CJD38_16130</name>
</gene>
<feature type="domain" description="HTH tetR-type" evidence="5">
    <location>
        <begin position="39"/>
        <end position="99"/>
    </location>
</feature>
<dbReference type="PANTHER" id="PTHR30055">
    <property type="entry name" value="HTH-TYPE TRANSCRIPTIONAL REGULATOR RUTR"/>
    <property type="match status" value="1"/>
</dbReference>
<dbReference type="RefSeq" id="WP_107941420.1">
    <property type="nucleotide sequence ID" value="NZ_QANS01000007.1"/>
</dbReference>
<evidence type="ECO:0000256" key="2">
    <source>
        <dbReference type="ARBA" id="ARBA00023125"/>
    </source>
</evidence>
<accession>A0A2T5MBX4</accession>
<proteinExistence type="predicted"/>
<sequence length="263" mass="29572">MNKAVTKKRGIIDSKPLSAVKLGRGRAPRAKTLQDAKDALYKEHIMEVAERIFAEQGFNNAKMQDIASEAGISLGRLYLSYPGKSDLHRSLLIARDSQMLNAVLAKGQDSLQAPSTIEEVLFFNETHLHFLLQHPNYLRMQLQEGHAWYHQAAQPTREEQVMWDRGLLVLKTLFTWGISQGFFSPAPVEHQGRMLLALQQTRLANWVMDGMKATHESVVLGIQADFIRLFCKPEMAAKLLSPDGAGLSDKTIKRIRALDKKPS</sequence>
<keyword evidence="3" id="KW-0804">Transcription</keyword>
<dbReference type="OrthoDB" id="4541465at2"/>
<dbReference type="PANTHER" id="PTHR30055:SF234">
    <property type="entry name" value="HTH-TYPE TRANSCRIPTIONAL REGULATOR BETI"/>
    <property type="match status" value="1"/>
</dbReference>
<keyword evidence="2 4" id="KW-0238">DNA-binding</keyword>
<evidence type="ECO:0000256" key="1">
    <source>
        <dbReference type="ARBA" id="ARBA00023015"/>
    </source>
</evidence>
<name>A0A2T5MBX4_9GAMM</name>
<dbReference type="PROSITE" id="PS50977">
    <property type="entry name" value="HTH_TETR_2"/>
    <property type="match status" value="1"/>
</dbReference>
<comment type="caution">
    <text evidence="6">The sequence shown here is derived from an EMBL/GenBank/DDBJ whole genome shotgun (WGS) entry which is preliminary data.</text>
</comment>
<evidence type="ECO:0000313" key="6">
    <source>
        <dbReference type="EMBL" id="PTU30074.1"/>
    </source>
</evidence>